<evidence type="ECO:0000259" key="5">
    <source>
        <dbReference type="Pfam" id="PF01814"/>
    </source>
</evidence>
<sequence length="75" mass="9033">MQDLEREHQDAGNELRNFRKLTADYQLPANACNSYTYLYEKIKAFENDLFQHIHLENNILFPKVIKIENERLAHR</sequence>
<accession>A0ABQ1MBY2</accession>
<gene>
    <name evidence="6" type="ORF">GCM10011386_32690</name>
</gene>
<comment type="subcellular location">
    <subcellularLocation>
        <location evidence="1">Cytoplasm</location>
    </subcellularLocation>
</comment>
<dbReference type="Gene3D" id="1.20.120.520">
    <property type="entry name" value="nmb1532 protein domain like"/>
    <property type="match status" value="1"/>
</dbReference>
<name>A0ABQ1MBY2_9SPHI</name>
<keyword evidence="7" id="KW-1185">Reference proteome</keyword>
<evidence type="ECO:0000256" key="3">
    <source>
        <dbReference type="ARBA" id="ARBA00022723"/>
    </source>
</evidence>
<keyword evidence="4" id="KW-0408">Iron</keyword>
<dbReference type="Proteomes" id="UP000597338">
    <property type="component" value="Unassembled WGS sequence"/>
</dbReference>
<protein>
    <recommendedName>
        <fullName evidence="5">Hemerythrin-like domain-containing protein</fullName>
    </recommendedName>
</protein>
<dbReference type="InterPro" id="IPR012312">
    <property type="entry name" value="Hemerythrin-like"/>
</dbReference>
<evidence type="ECO:0000313" key="6">
    <source>
        <dbReference type="EMBL" id="GGC38060.1"/>
    </source>
</evidence>
<evidence type="ECO:0000256" key="4">
    <source>
        <dbReference type="ARBA" id="ARBA00023004"/>
    </source>
</evidence>
<keyword evidence="3" id="KW-0479">Metal-binding</keyword>
<keyword evidence="2" id="KW-0963">Cytoplasm</keyword>
<dbReference type="PANTHER" id="PTHR36438:SF1">
    <property type="entry name" value="IRON-SULFUR CLUSTER REPAIR PROTEIN YTFE"/>
    <property type="match status" value="1"/>
</dbReference>
<dbReference type="EMBL" id="BMIK01000013">
    <property type="protein sequence ID" value="GGC38060.1"/>
    <property type="molecule type" value="Genomic_DNA"/>
</dbReference>
<proteinExistence type="predicted"/>
<dbReference type="InterPro" id="IPR019903">
    <property type="entry name" value="RIC_family"/>
</dbReference>
<feature type="domain" description="Hemerythrin-like" evidence="5">
    <location>
        <begin position="2"/>
        <end position="64"/>
    </location>
</feature>
<comment type="caution">
    <text evidence="6">The sequence shown here is derived from an EMBL/GenBank/DDBJ whole genome shotgun (WGS) entry which is preliminary data.</text>
</comment>
<reference evidence="7" key="1">
    <citation type="journal article" date="2019" name="Int. J. Syst. Evol. Microbiol.">
        <title>The Global Catalogue of Microorganisms (GCM) 10K type strain sequencing project: providing services to taxonomists for standard genome sequencing and annotation.</title>
        <authorList>
            <consortium name="The Broad Institute Genomics Platform"/>
            <consortium name="The Broad Institute Genome Sequencing Center for Infectious Disease"/>
            <person name="Wu L."/>
            <person name="Ma J."/>
        </authorList>
    </citation>
    <scope>NUCLEOTIDE SEQUENCE [LARGE SCALE GENOMIC DNA]</scope>
    <source>
        <strain evidence="7">CGMCC 1.15342</strain>
    </source>
</reference>
<organism evidence="6 7">
    <name type="scientific">Parapedobacter defluvii</name>
    <dbReference type="NCBI Taxonomy" id="2045106"/>
    <lineage>
        <taxon>Bacteria</taxon>
        <taxon>Pseudomonadati</taxon>
        <taxon>Bacteroidota</taxon>
        <taxon>Sphingobacteriia</taxon>
        <taxon>Sphingobacteriales</taxon>
        <taxon>Sphingobacteriaceae</taxon>
        <taxon>Parapedobacter</taxon>
    </lineage>
</organism>
<evidence type="ECO:0000313" key="7">
    <source>
        <dbReference type="Proteomes" id="UP000597338"/>
    </source>
</evidence>
<dbReference type="Pfam" id="PF01814">
    <property type="entry name" value="Hemerythrin"/>
    <property type="match status" value="1"/>
</dbReference>
<evidence type="ECO:0000256" key="1">
    <source>
        <dbReference type="ARBA" id="ARBA00004496"/>
    </source>
</evidence>
<evidence type="ECO:0000256" key="2">
    <source>
        <dbReference type="ARBA" id="ARBA00022490"/>
    </source>
</evidence>
<dbReference type="PANTHER" id="PTHR36438">
    <property type="entry name" value="IRON-SULFUR CLUSTER REPAIR PROTEIN YTFE"/>
    <property type="match status" value="1"/>
</dbReference>